<dbReference type="Gene3D" id="1.20.120.1780">
    <property type="entry name" value="UbiA prenyltransferase"/>
    <property type="match status" value="1"/>
</dbReference>
<evidence type="ECO:0000256" key="1">
    <source>
        <dbReference type="ARBA" id="ARBA00004651"/>
    </source>
</evidence>
<keyword evidence="7 8" id="KW-0472">Membrane</keyword>
<accession>A0A7C3J4F9</accession>
<feature type="transmembrane region" description="Helical" evidence="8">
    <location>
        <begin position="47"/>
        <end position="65"/>
    </location>
</feature>
<comment type="subcellular location">
    <subcellularLocation>
        <location evidence="1">Cell membrane</location>
        <topology evidence="1">Multi-pass membrane protein</topology>
    </subcellularLocation>
</comment>
<dbReference type="EMBL" id="DSTX01000011">
    <property type="protein sequence ID" value="HFK20957.1"/>
    <property type="molecule type" value="Genomic_DNA"/>
</dbReference>
<feature type="transmembrane region" description="Helical" evidence="8">
    <location>
        <begin position="20"/>
        <end position="40"/>
    </location>
</feature>
<gene>
    <name evidence="9" type="ORF">ENS19_06745</name>
</gene>
<feature type="transmembrane region" description="Helical" evidence="8">
    <location>
        <begin position="212"/>
        <end position="230"/>
    </location>
</feature>
<evidence type="ECO:0000313" key="9">
    <source>
        <dbReference type="EMBL" id="HFK20957.1"/>
    </source>
</evidence>
<sequence length="286" mass="32663">MLKEARNALLFVFKVSRFRFWIYTAGTYVVGFALGANSLSSFFMPEYFIFLIYFFIPANIFLYGINDYWDADTDLKNPKKGEREYRIIENDRRRLRNILLFMTALSLFLFIFIDLISKVILTCFLFLSYFYSAKPLRFKAIPGLDSLSNVLYLVPGIFGYYLAAGELPPILIVAAGVLHTTAMHLFSAIPDIECDSLAKIRTSAVELGREKALIVCLSLWAGLALLVVLLTKFHPLSFLVFLYPAIPFLLIVRKSSSIERLYWYLPYINTALGGLLFVGLVMRLIS</sequence>
<keyword evidence="6 8" id="KW-1133">Transmembrane helix</keyword>
<comment type="caution">
    <text evidence="9">The sequence shown here is derived from an EMBL/GenBank/DDBJ whole genome shotgun (WGS) entry which is preliminary data.</text>
</comment>
<feature type="transmembrane region" description="Helical" evidence="8">
    <location>
        <begin position="264"/>
        <end position="285"/>
    </location>
</feature>
<reference evidence="9" key="1">
    <citation type="journal article" date="2020" name="mSystems">
        <title>Genome- and Community-Level Interaction Insights into Carbon Utilization and Element Cycling Functions of Hydrothermarchaeota in Hydrothermal Sediment.</title>
        <authorList>
            <person name="Zhou Z."/>
            <person name="Liu Y."/>
            <person name="Xu W."/>
            <person name="Pan J."/>
            <person name="Luo Z.H."/>
            <person name="Li M."/>
        </authorList>
    </citation>
    <scope>NUCLEOTIDE SEQUENCE [LARGE SCALE GENOMIC DNA]</scope>
    <source>
        <strain evidence="9">SpSt-468</strain>
    </source>
</reference>
<organism evidence="9">
    <name type="scientific">Candidatus Methanomethylicus mesodigestus</name>
    <dbReference type="NCBI Taxonomy" id="1867258"/>
    <lineage>
        <taxon>Archaea</taxon>
        <taxon>Thermoproteota</taxon>
        <taxon>Methanosuratincolia</taxon>
        <taxon>Candidatus Methanomethylicales</taxon>
        <taxon>Candidatus Methanomethylicaceae</taxon>
        <taxon>Candidatus Methanomethylicus</taxon>
    </lineage>
</organism>
<dbReference type="PANTHER" id="PTHR13929">
    <property type="entry name" value="1,4-DIHYDROXY-2-NAPHTHOATE OCTAPRENYLTRANSFERASE"/>
    <property type="match status" value="1"/>
</dbReference>
<evidence type="ECO:0000256" key="5">
    <source>
        <dbReference type="ARBA" id="ARBA00022692"/>
    </source>
</evidence>
<evidence type="ECO:0000256" key="7">
    <source>
        <dbReference type="ARBA" id="ARBA00023136"/>
    </source>
</evidence>
<dbReference type="Pfam" id="PF01040">
    <property type="entry name" value="UbiA"/>
    <property type="match status" value="1"/>
</dbReference>
<feature type="transmembrane region" description="Helical" evidence="8">
    <location>
        <begin position="236"/>
        <end position="252"/>
    </location>
</feature>
<keyword evidence="3" id="KW-0474">Menaquinone biosynthesis</keyword>
<name>A0A7C3J4F9_9CREN</name>
<dbReference type="InterPro" id="IPR044878">
    <property type="entry name" value="UbiA_sf"/>
</dbReference>
<proteinExistence type="predicted"/>
<dbReference type="GO" id="GO:0005886">
    <property type="term" value="C:plasma membrane"/>
    <property type="evidence" value="ECO:0007669"/>
    <property type="project" value="UniProtKB-SubCell"/>
</dbReference>
<dbReference type="GO" id="GO:0009234">
    <property type="term" value="P:menaquinone biosynthetic process"/>
    <property type="evidence" value="ECO:0007669"/>
    <property type="project" value="UniProtKB-KW"/>
</dbReference>
<evidence type="ECO:0000256" key="8">
    <source>
        <dbReference type="SAM" id="Phobius"/>
    </source>
</evidence>
<feature type="transmembrane region" description="Helical" evidence="8">
    <location>
        <begin position="143"/>
        <end position="163"/>
    </location>
</feature>
<dbReference type="AlphaFoldDB" id="A0A7C3J4F9"/>
<dbReference type="PANTHER" id="PTHR13929:SF0">
    <property type="entry name" value="UBIA PRENYLTRANSFERASE DOMAIN-CONTAINING PROTEIN 1"/>
    <property type="match status" value="1"/>
</dbReference>
<evidence type="ECO:0000256" key="3">
    <source>
        <dbReference type="ARBA" id="ARBA00022428"/>
    </source>
</evidence>
<dbReference type="CDD" id="cd13966">
    <property type="entry name" value="PT_UbiA_4"/>
    <property type="match status" value="1"/>
</dbReference>
<feature type="transmembrane region" description="Helical" evidence="8">
    <location>
        <begin position="98"/>
        <end position="131"/>
    </location>
</feature>
<dbReference type="GO" id="GO:0042371">
    <property type="term" value="P:vitamin K biosynthetic process"/>
    <property type="evidence" value="ECO:0007669"/>
    <property type="project" value="TreeGrafter"/>
</dbReference>
<keyword evidence="4 9" id="KW-0808">Transferase</keyword>
<protein>
    <submittedName>
        <fullName evidence="9">Prenyltransferase</fullName>
    </submittedName>
</protein>
<dbReference type="Gene3D" id="1.10.357.140">
    <property type="entry name" value="UbiA prenyltransferase"/>
    <property type="match status" value="1"/>
</dbReference>
<dbReference type="NCBIfam" id="NF009516">
    <property type="entry name" value="PRK12875.1"/>
    <property type="match status" value="1"/>
</dbReference>
<evidence type="ECO:0000256" key="2">
    <source>
        <dbReference type="ARBA" id="ARBA00004863"/>
    </source>
</evidence>
<comment type="pathway">
    <text evidence="2">Quinol/quinone metabolism; menaquinone biosynthesis.</text>
</comment>
<keyword evidence="5 8" id="KW-0812">Transmembrane</keyword>
<evidence type="ECO:0000256" key="6">
    <source>
        <dbReference type="ARBA" id="ARBA00022989"/>
    </source>
</evidence>
<dbReference type="InterPro" id="IPR026046">
    <property type="entry name" value="UBIAD1"/>
</dbReference>
<dbReference type="InterPro" id="IPR000537">
    <property type="entry name" value="UbiA_prenyltransferase"/>
</dbReference>
<evidence type="ECO:0000256" key="4">
    <source>
        <dbReference type="ARBA" id="ARBA00022679"/>
    </source>
</evidence>
<dbReference type="GO" id="GO:0004659">
    <property type="term" value="F:prenyltransferase activity"/>
    <property type="evidence" value="ECO:0007669"/>
    <property type="project" value="InterPro"/>
</dbReference>